<dbReference type="EMBL" id="KQ416278">
    <property type="protein sequence ID" value="KOF97601.1"/>
    <property type="molecule type" value="Genomic_DNA"/>
</dbReference>
<organism evidence="1">
    <name type="scientific">Octopus bimaculoides</name>
    <name type="common">California two-spotted octopus</name>
    <dbReference type="NCBI Taxonomy" id="37653"/>
    <lineage>
        <taxon>Eukaryota</taxon>
        <taxon>Metazoa</taxon>
        <taxon>Spiralia</taxon>
        <taxon>Lophotrochozoa</taxon>
        <taxon>Mollusca</taxon>
        <taxon>Cephalopoda</taxon>
        <taxon>Coleoidea</taxon>
        <taxon>Octopodiformes</taxon>
        <taxon>Octopoda</taxon>
        <taxon>Incirrata</taxon>
        <taxon>Octopodidae</taxon>
        <taxon>Octopus</taxon>
    </lineage>
</organism>
<evidence type="ECO:0000313" key="1">
    <source>
        <dbReference type="EMBL" id="KOF97601.1"/>
    </source>
</evidence>
<protein>
    <submittedName>
        <fullName evidence="1">Uncharacterized protein</fullName>
    </submittedName>
</protein>
<proteinExistence type="predicted"/>
<reference evidence="1" key="1">
    <citation type="submission" date="2015-07" db="EMBL/GenBank/DDBJ databases">
        <title>MeaNS - Measles Nucleotide Surveillance Program.</title>
        <authorList>
            <person name="Tran T."/>
            <person name="Druce J."/>
        </authorList>
    </citation>
    <scope>NUCLEOTIDE SEQUENCE</scope>
    <source>
        <strain evidence="1">UCB-OBI-ISO-001</strain>
        <tissue evidence="1">Gonad</tissue>
    </source>
</reference>
<name>A0A0L8I7Z1_OCTBM</name>
<sequence length="66" mass="7717">MNTVTFMLFQSGMECNLKGSYISSKLELTHIVSTKHSYNIMISCDFLMIGTRQWFLTFFFFVVPSF</sequence>
<gene>
    <name evidence="1" type="ORF">OCBIM_22028965mg</name>
</gene>
<accession>A0A0L8I7Z1</accession>
<dbReference type="AlphaFoldDB" id="A0A0L8I7Z1"/>